<dbReference type="OrthoDB" id="1900402at2"/>
<protein>
    <submittedName>
        <fullName evidence="2">Sugar phosphate isomerase/epimerase</fullName>
    </submittedName>
</protein>
<keyword evidence="2" id="KW-0413">Isomerase</keyword>
<dbReference type="AlphaFoldDB" id="A0A1C4WPX9"/>
<dbReference type="PANTHER" id="PTHR12110">
    <property type="entry name" value="HYDROXYPYRUVATE ISOMERASE"/>
    <property type="match status" value="1"/>
</dbReference>
<dbReference type="EMBL" id="LT607412">
    <property type="protein sequence ID" value="SCE98260.1"/>
    <property type="molecule type" value="Genomic_DNA"/>
</dbReference>
<reference evidence="3" key="1">
    <citation type="submission" date="2016-06" db="EMBL/GenBank/DDBJ databases">
        <authorList>
            <person name="Varghese N."/>
            <person name="Submissions Spin"/>
        </authorList>
    </citation>
    <scope>NUCLEOTIDE SEQUENCE [LARGE SCALE GENOMIC DNA]</scope>
    <source>
        <strain evidence="3">DSM 44875</strain>
    </source>
</reference>
<organism evidence="2 3">
    <name type="scientific">Micromonospora coriariae</name>
    <dbReference type="NCBI Taxonomy" id="285665"/>
    <lineage>
        <taxon>Bacteria</taxon>
        <taxon>Bacillati</taxon>
        <taxon>Actinomycetota</taxon>
        <taxon>Actinomycetes</taxon>
        <taxon>Micromonosporales</taxon>
        <taxon>Micromonosporaceae</taxon>
        <taxon>Micromonospora</taxon>
    </lineage>
</organism>
<evidence type="ECO:0000313" key="3">
    <source>
        <dbReference type="Proteomes" id="UP000198243"/>
    </source>
</evidence>
<dbReference type="InterPro" id="IPR050312">
    <property type="entry name" value="IolE/XylAMocC-like"/>
</dbReference>
<dbReference type="PANTHER" id="PTHR12110:SF52">
    <property type="entry name" value="XYLOSE ISOMERASE"/>
    <property type="match status" value="1"/>
</dbReference>
<gene>
    <name evidence="2" type="ORF">GA0070607_3959</name>
</gene>
<evidence type="ECO:0000259" key="1">
    <source>
        <dbReference type="Pfam" id="PF01261"/>
    </source>
</evidence>
<evidence type="ECO:0000313" key="2">
    <source>
        <dbReference type="EMBL" id="SCE98260.1"/>
    </source>
</evidence>
<keyword evidence="3" id="KW-1185">Reference proteome</keyword>
<feature type="domain" description="Xylose isomerase-like TIM barrel" evidence="1">
    <location>
        <begin position="37"/>
        <end position="288"/>
    </location>
</feature>
<dbReference type="GO" id="GO:0016853">
    <property type="term" value="F:isomerase activity"/>
    <property type="evidence" value="ECO:0007669"/>
    <property type="project" value="UniProtKB-KW"/>
</dbReference>
<accession>A0A1C4WPX9</accession>
<dbReference type="Pfam" id="PF01261">
    <property type="entry name" value="AP_endonuc_2"/>
    <property type="match status" value="1"/>
</dbReference>
<dbReference type="InterPro" id="IPR013022">
    <property type="entry name" value="Xyl_isomerase-like_TIM-brl"/>
</dbReference>
<dbReference type="InterPro" id="IPR036237">
    <property type="entry name" value="Xyl_isomerase-like_sf"/>
</dbReference>
<dbReference type="Gene3D" id="3.20.20.150">
    <property type="entry name" value="Divalent-metal-dependent TIM barrel enzymes"/>
    <property type="match status" value="1"/>
</dbReference>
<proteinExistence type="predicted"/>
<dbReference type="SUPFAM" id="SSF51658">
    <property type="entry name" value="Xylose isomerase-like"/>
    <property type="match status" value="1"/>
</dbReference>
<name>A0A1C4WPX9_9ACTN</name>
<dbReference type="Proteomes" id="UP000198243">
    <property type="component" value="Chromosome I"/>
</dbReference>
<dbReference type="RefSeq" id="WP_089019493.1">
    <property type="nucleotide sequence ID" value="NZ_LT607412.1"/>
</dbReference>
<sequence length="339" mass="35930">MTAPQPRTAPPAADARTLRLGYGTNGFANHRLDDALAVLADLGYVGVALTLDHDHLDPFAPGLTRRVAAVGRRLSALGLSVVIETGARYLLDPWHKHAPTLLHDDPTRRVEFLRRAVRVGADLGAEAVSFWAGVRPDAVPAQTAWDRLVAGCATVVDAADAAGVTLGFEPEPGMLVEDIAGWRRLRAALGEPRRFGITLDIGHCRCLEPWPVPQCVAEVAGHLVNVQIDDMRRGVHEHLEFGAGEIDFPPVLAALAQAGYRGLVAVELPRDSHAAPAVAARSIEFLRAAAATAAARSTTAITTATGRRSEDEVPAGALCSASTDATAAVRYPDSGRRVE</sequence>